<name>A0AA38HYC5_9CUCU</name>
<feature type="compositionally biased region" description="Basic and acidic residues" evidence="11">
    <location>
        <begin position="143"/>
        <end position="177"/>
    </location>
</feature>
<dbReference type="Proteomes" id="UP001168821">
    <property type="component" value="Unassembled WGS sequence"/>
</dbReference>
<evidence type="ECO:0000313" key="13">
    <source>
        <dbReference type="EMBL" id="KAJ3644532.1"/>
    </source>
</evidence>
<dbReference type="GO" id="GO:0005634">
    <property type="term" value="C:nucleus"/>
    <property type="evidence" value="ECO:0007669"/>
    <property type="project" value="UniProtKB-SubCell"/>
</dbReference>
<accession>A0AA38HYC5</accession>
<evidence type="ECO:0000256" key="3">
    <source>
        <dbReference type="ARBA" id="ARBA00013638"/>
    </source>
</evidence>
<evidence type="ECO:0000256" key="10">
    <source>
        <dbReference type="ARBA" id="ARBA00023242"/>
    </source>
</evidence>
<feature type="region of interest" description="Disordered" evidence="11">
    <location>
        <begin position="141"/>
        <end position="194"/>
    </location>
</feature>
<keyword evidence="4" id="KW-0302">Gap protein</keyword>
<evidence type="ECO:0000256" key="7">
    <source>
        <dbReference type="ARBA" id="ARBA00022771"/>
    </source>
</evidence>
<gene>
    <name evidence="13" type="ORF">Zmor_022257</name>
</gene>
<sequence length="737" mass="85629">MISTVDLTHNESKSNMTQTQDNPNSNNCNKDLNNVGLLQVVSPENEKNIINIEDSEDEVEEDSDVNKEKLRDRQTIRTEKATISVTPSQGTVFWVMLQPQEMRANVVNNGKKQQEKQTNDKSATLGKTSILRTVLMDSVTIQENEKRSQREKHPVKALKPKEAHDTTSERKNNKKETTIVIEDSDKDDDDESNVPHKVVGRRAKCANIVKCKKFTSQYYKCMQCNYATGLLSYFREHLQSDRHKWLLREKKCVSKCIDKEKTTKNEKPRIKFNPQIKLVSEIIKEYVKEQQNKKEKAPIVIEDSDKEEDVVQDEIEVEENRLQPSVQEKVVETQATNPSVPQQTPLVYNCEPCRYTTEHKFYFEIHLQSEKHASAIGNVPNSSTKRKRNDDTPTENNNQTTIIIEDNDKQDEAQTRSQKKLLFSRYQIVQGLAKNHALFLKQPTSGWYVCDPCGYATDAKRFFVKHVKTEKHKRVVKSLKDVTSSSIGELKTEKWYKCELCNYITKQRKCIYLHFKSCEHIDTVVAAATGDHREDDCVRNCNFCNYVTVSKVNLRVHILERHRQPRGVYQFWCKICNYRTHDREFFRFHFRHTKHKVAMIQMTEKLKKVDSEMIVDEVVEDLEENERENVAESAELSNDTDWTEIEVIVEKEEEEGNELAIETHNSDENSVDQFLFDSCSLNAAECDSLQLDGLNQDAYSEEINAQDTEDWADVDVEEDTSYIENEEIDTNLNNHLR</sequence>
<feature type="domain" description="C2H2-type" evidence="12">
    <location>
        <begin position="571"/>
        <end position="595"/>
    </location>
</feature>
<dbReference type="GO" id="GO:0003677">
    <property type="term" value="F:DNA binding"/>
    <property type="evidence" value="ECO:0007669"/>
    <property type="project" value="UniProtKB-KW"/>
</dbReference>
<dbReference type="GO" id="GO:0008270">
    <property type="term" value="F:zinc ion binding"/>
    <property type="evidence" value="ECO:0007669"/>
    <property type="project" value="UniProtKB-KW"/>
</dbReference>
<organism evidence="13 14">
    <name type="scientific">Zophobas morio</name>
    <dbReference type="NCBI Taxonomy" id="2755281"/>
    <lineage>
        <taxon>Eukaryota</taxon>
        <taxon>Metazoa</taxon>
        <taxon>Ecdysozoa</taxon>
        <taxon>Arthropoda</taxon>
        <taxon>Hexapoda</taxon>
        <taxon>Insecta</taxon>
        <taxon>Pterygota</taxon>
        <taxon>Neoptera</taxon>
        <taxon>Endopterygota</taxon>
        <taxon>Coleoptera</taxon>
        <taxon>Polyphaga</taxon>
        <taxon>Cucujiformia</taxon>
        <taxon>Tenebrionidae</taxon>
        <taxon>Zophobas</taxon>
    </lineage>
</organism>
<evidence type="ECO:0000313" key="14">
    <source>
        <dbReference type="Proteomes" id="UP001168821"/>
    </source>
</evidence>
<comment type="subcellular location">
    <subcellularLocation>
        <location evidence="2">Nucleus</location>
    </subcellularLocation>
</comment>
<keyword evidence="9" id="KW-0238">DNA-binding</keyword>
<evidence type="ECO:0000256" key="6">
    <source>
        <dbReference type="ARBA" id="ARBA00022737"/>
    </source>
</evidence>
<feature type="domain" description="C2H2-type" evidence="12">
    <location>
        <begin position="219"/>
        <end position="243"/>
    </location>
</feature>
<feature type="domain" description="C2H2-type" evidence="12">
    <location>
        <begin position="448"/>
        <end position="472"/>
    </location>
</feature>
<feature type="region of interest" description="Disordered" evidence="11">
    <location>
        <begin position="374"/>
        <end position="398"/>
    </location>
</feature>
<evidence type="ECO:0000256" key="11">
    <source>
        <dbReference type="SAM" id="MobiDB-lite"/>
    </source>
</evidence>
<evidence type="ECO:0000259" key="12">
    <source>
        <dbReference type="SMART" id="SM00355"/>
    </source>
</evidence>
<dbReference type="AlphaFoldDB" id="A0AA38HYC5"/>
<reference evidence="13" key="1">
    <citation type="journal article" date="2023" name="G3 (Bethesda)">
        <title>Whole genome assemblies of Zophobas morio and Tenebrio molitor.</title>
        <authorList>
            <person name="Kaur S."/>
            <person name="Stinson S.A."/>
            <person name="diCenzo G.C."/>
        </authorList>
    </citation>
    <scope>NUCLEOTIDE SEQUENCE</scope>
    <source>
        <strain evidence="13">QUZm001</strain>
    </source>
</reference>
<keyword evidence="8" id="KW-0862">Zinc</keyword>
<evidence type="ECO:0000256" key="9">
    <source>
        <dbReference type="ARBA" id="ARBA00023125"/>
    </source>
</evidence>
<keyword evidence="5" id="KW-0479">Metal-binding</keyword>
<dbReference type="InterPro" id="IPR013087">
    <property type="entry name" value="Znf_C2H2_type"/>
</dbReference>
<feature type="domain" description="C2H2-type" evidence="12">
    <location>
        <begin position="348"/>
        <end position="372"/>
    </location>
</feature>
<keyword evidence="7" id="KW-0863">Zinc-finger</keyword>
<protein>
    <recommendedName>
        <fullName evidence="3">Protein hunchback</fullName>
    </recommendedName>
</protein>
<comment type="caution">
    <text evidence="13">The sequence shown here is derived from an EMBL/GenBank/DDBJ whole genome shotgun (WGS) entry which is preliminary data.</text>
</comment>
<feature type="domain" description="C2H2-type" evidence="12">
    <location>
        <begin position="539"/>
        <end position="562"/>
    </location>
</feature>
<dbReference type="Gene3D" id="3.30.160.60">
    <property type="entry name" value="Classic Zinc Finger"/>
    <property type="match status" value="2"/>
</dbReference>
<keyword evidence="14" id="KW-1185">Reference proteome</keyword>
<evidence type="ECO:0000256" key="1">
    <source>
        <dbReference type="ARBA" id="ARBA00003983"/>
    </source>
</evidence>
<dbReference type="SMART" id="SM00355">
    <property type="entry name" value="ZnF_C2H2"/>
    <property type="match status" value="6"/>
</dbReference>
<dbReference type="PANTHER" id="PTHR24392">
    <property type="entry name" value="ZINC FINGER PROTEIN"/>
    <property type="match status" value="1"/>
</dbReference>
<evidence type="ECO:0000256" key="8">
    <source>
        <dbReference type="ARBA" id="ARBA00022833"/>
    </source>
</evidence>
<keyword evidence="10" id="KW-0539">Nucleus</keyword>
<proteinExistence type="predicted"/>
<keyword evidence="4" id="KW-0217">Developmental protein</keyword>
<dbReference type="EMBL" id="JALNTZ010000007">
    <property type="protein sequence ID" value="KAJ3644532.1"/>
    <property type="molecule type" value="Genomic_DNA"/>
</dbReference>
<feature type="domain" description="C2H2-type" evidence="12">
    <location>
        <begin position="496"/>
        <end position="520"/>
    </location>
</feature>
<dbReference type="PANTHER" id="PTHR24392:SF49">
    <property type="entry name" value="PROTEIN HUNCHBACK"/>
    <property type="match status" value="1"/>
</dbReference>
<comment type="function">
    <text evidence="1">Gap class segmentation protein that controls development of head structures.</text>
</comment>
<feature type="region of interest" description="Disordered" evidence="11">
    <location>
        <begin position="1"/>
        <end position="26"/>
    </location>
</feature>
<evidence type="ECO:0000256" key="2">
    <source>
        <dbReference type="ARBA" id="ARBA00004123"/>
    </source>
</evidence>
<keyword evidence="6" id="KW-0677">Repeat</keyword>
<evidence type="ECO:0000256" key="5">
    <source>
        <dbReference type="ARBA" id="ARBA00022723"/>
    </source>
</evidence>
<evidence type="ECO:0000256" key="4">
    <source>
        <dbReference type="ARBA" id="ARBA00022492"/>
    </source>
</evidence>
<feature type="compositionally biased region" description="Acidic residues" evidence="11">
    <location>
        <begin position="182"/>
        <end position="192"/>
    </location>
</feature>